<evidence type="ECO:0000256" key="1">
    <source>
        <dbReference type="ARBA" id="ARBA00004651"/>
    </source>
</evidence>
<comment type="caution">
    <text evidence="11">The sequence shown here is derived from an EMBL/GenBank/DDBJ whole genome shotgun (WGS) entry which is preliminary data.</text>
</comment>
<organism evidence="11 12">
    <name type="scientific">Microctonus aethiopoides</name>
    <dbReference type="NCBI Taxonomy" id="144406"/>
    <lineage>
        <taxon>Eukaryota</taxon>
        <taxon>Metazoa</taxon>
        <taxon>Ecdysozoa</taxon>
        <taxon>Arthropoda</taxon>
        <taxon>Hexapoda</taxon>
        <taxon>Insecta</taxon>
        <taxon>Pterygota</taxon>
        <taxon>Neoptera</taxon>
        <taxon>Endopterygota</taxon>
        <taxon>Hymenoptera</taxon>
        <taxon>Apocrita</taxon>
        <taxon>Ichneumonoidea</taxon>
        <taxon>Braconidae</taxon>
        <taxon>Euphorinae</taxon>
        <taxon>Microctonus</taxon>
    </lineage>
</organism>
<feature type="transmembrane region" description="Helical" evidence="10">
    <location>
        <begin position="157"/>
        <end position="180"/>
    </location>
</feature>
<evidence type="ECO:0000256" key="7">
    <source>
        <dbReference type="ARBA" id="ARBA00023136"/>
    </source>
</evidence>
<keyword evidence="7 10" id="KW-0472">Membrane</keyword>
<dbReference type="PANTHER" id="PTHR21137:SF35">
    <property type="entry name" value="ODORANT RECEPTOR 19A-RELATED"/>
    <property type="match status" value="1"/>
</dbReference>
<dbReference type="GO" id="GO:0004984">
    <property type="term" value="F:olfactory receptor activity"/>
    <property type="evidence" value="ECO:0007669"/>
    <property type="project" value="InterPro"/>
</dbReference>
<evidence type="ECO:0000256" key="8">
    <source>
        <dbReference type="ARBA" id="ARBA00023170"/>
    </source>
</evidence>
<accession>A0AA39FMZ9</accession>
<keyword evidence="2" id="KW-1003">Cell membrane</keyword>
<feature type="transmembrane region" description="Helical" evidence="10">
    <location>
        <begin position="34"/>
        <end position="57"/>
    </location>
</feature>
<evidence type="ECO:0000313" key="12">
    <source>
        <dbReference type="Proteomes" id="UP001168990"/>
    </source>
</evidence>
<protein>
    <submittedName>
        <fullName evidence="11">Uncharacterized protein</fullName>
    </submittedName>
</protein>
<evidence type="ECO:0000256" key="10">
    <source>
        <dbReference type="SAM" id="Phobius"/>
    </source>
</evidence>
<comment type="subcellular location">
    <subcellularLocation>
        <location evidence="1">Cell membrane</location>
        <topology evidence="1">Multi-pass membrane protein</topology>
    </subcellularLocation>
</comment>
<keyword evidence="3" id="KW-0716">Sensory transduction</keyword>
<dbReference type="PANTHER" id="PTHR21137">
    <property type="entry name" value="ODORANT RECEPTOR"/>
    <property type="match status" value="1"/>
</dbReference>
<evidence type="ECO:0000256" key="6">
    <source>
        <dbReference type="ARBA" id="ARBA00022989"/>
    </source>
</evidence>
<dbReference type="GO" id="GO:0005549">
    <property type="term" value="F:odorant binding"/>
    <property type="evidence" value="ECO:0007669"/>
    <property type="project" value="InterPro"/>
</dbReference>
<evidence type="ECO:0000256" key="5">
    <source>
        <dbReference type="ARBA" id="ARBA00022725"/>
    </source>
</evidence>
<evidence type="ECO:0000313" key="11">
    <source>
        <dbReference type="EMBL" id="KAK0172468.1"/>
    </source>
</evidence>
<dbReference type="EMBL" id="JAQQBS010000002">
    <property type="protein sequence ID" value="KAK0172468.1"/>
    <property type="molecule type" value="Genomic_DNA"/>
</dbReference>
<feature type="transmembrane region" description="Helical" evidence="10">
    <location>
        <begin position="128"/>
        <end position="151"/>
    </location>
</feature>
<gene>
    <name evidence="11" type="ORF">PV328_005782</name>
</gene>
<dbReference type="AlphaFoldDB" id="A0AA39FMZ9"/>
<keyword evidence="8" id="KW-0675">Receptor</keyword>
<evidence type="ECO:0000256" key="4">
    <source>
        <dbReference type="ARBA" id="ARBA00022692"/>
    </source>
</evidence>
<name>A0AA39FMZ9_9HYME</name>
<dbReference type="Pfam" id="PF02949">
    <property type="entry name" value="7tm_6"/>
    <property type="match status" value="1"/>
</dbReference>
<evidence type="ECO:0000256" key="3">
    <source>
        <dbReference type="ARBA" id="ARBA00022606"/>
    </source>
</evidence>
<keyword evidence="4 10" id="KW-0812">Transmembrane</keyword>
<dbReference type="GO" id="GO:0005886">
    <property type="term" value="C:plasma membrane"/>
    <property type="evidence" value="ECO:0007669"/>
    <property type="project" value="UniProtKB-SubCell"/>
</dbReference>
<evidence type="ECO:0000256" key="9">
    <source>
        <dbReference type="ARBA" id="ARBA00023224"/>
    </source>
</evidence>
<dbReference type="InterPro" id="IPR004117">
    <property type="entry name" value="7tm6_olfct_rcpt"/>
</dbReference>
<reference evidence="11" key="2">
    <citation type="submission" date="2023-03" db="EMBL/GenBank/DDBJ databases">
        <authorList>
            <person name="Inwood S.N."/>
            <person name="Skelly J.G."/>
            <person name="Guhlin J."/>
            <person name="Harrop T.W.R."/>
            <person name="Goldson S.G."/>
            <person name="Dearden P.K."/>
        </authorList>
    </citation>
    <scope>NUCLEOTIDE SEQUENCE</scope>
    <source>
        <strain evidence="11">Irish</strain>
        <tissue evidence="11">Whole body</tissue>
    </source>
</reference>
<evidence type="ECO:0000256" key="2">
    <source>
        <dbReference type="ARBA" id="ARBA00022475"/>
    </source>
</evidence>
<dbReference type="Proteomes" id="UP001168990">
    <property type="component" value="Unassembled WGS sequence"/>
</dbReference>
<keyword evidence="6 10" id="KW-1133">Transmembrane helix</keyword>
<reference evidence="11" key="1">
    <citation type="journal article" date="2023" name="bioRxiv">
        <title>Scaffold-level genome assemblies of two parasitoid biocontrol wasps reveal the parthenogenesis mechanism and an associated novel virus.</title>
        <authorList>
            <person name="Inwood S."/>
            <person name="Skelly J."/>
            <person name="Guhlin J."/>
            <person name="Harrop T."/>
            <person name="Goldson S."/>
            <person name="Dearden P."/>
        </authorList>
    </citation>
    <scope>NUCLEOTIDE SEQUENCE</scope>
    <source>
        <strain evidence="11">Irish</strain>
        <tissue evidence="11">Whole body</tissue>
    </source>
</reference>
<sequence length="255" mass="29420">MSGAGITIGRTFAERVEYELPYRTPLPYDYTEPIIFRFTVAMQFIIIWISANVQAAFDTFFVGVMLQICAKINILKLRFQVIVTTLEEIRYEKQYDVIKYQQLETELFKVWIKSHNDILRLSKEIESIFSIVILIQFSISAFVLCTTIYLVSQISVFTVEFIGSFIYLNAMVAQIFIFCISAHQVTLEFSDLSQAMYNTNWFVLSTSAKRSIVLMMVRTLRPIVFSSGHLATFSLDSFKSLMKVTYSTYSVLKTS</sequence>
<keyword evidence="9" id="KW-0807">Transducer</keyword>
<dbReference type="GO" id="GO:0007165">
    <property type="term" value="P:signal transduction"/>
    <property type="evidence" value="ECO:0007669"/>
    <property type="project" value="UniProtKB-KW"/>
</dbReference>
<proteinExistence type="predicted"/>
<keyword evidence="5" id="KW-0552">Olfaction</keyword>
<keyword evidence="12" id="KW-1185">Reference proteome</keyword>